<name>A0A2H3KF31_9FLAO</name>
<dbReference type="AlphaFoldDB" id="A0A2H3KF31"/>
<evidence type="ECO:0000313" key="1">
    <source>
        <dbReference type="EMBL" id="PDS25682.1"/>
    </source>
</evidence>
<gene>
    <name evidence="1" type="ORF">B0A77_04170</name>
</gene>
<dbReference type="EMBL" id="PCMW01000025">
    <property type="protein sequence ID" value="PDS25682.1"/>
    <property type="molecule type" value="Genomic_DNA"/>
</dbReference>
<dbReference type="OrthoDB" id="595476at2"/>
<reference evidence="1 2" key="1">
    <citation type="submission" date="2017-09" db="EMBL/GenBank/DDBJ databases">
        <title>Whole genomes of Flavobacteriaceae.</title>
        <authorList>
            <person name="Stine C."/>
            <person name="Li C."/>
            <person name="Tadesse D."/>
        </authorList>
    </citation>
    <scope>NUCLEOTIDE SEQUENCE [LARGE SCALE GENOMIC DNA]</scope>
    <source>
        <strain evidence="1 2">ATCC 35036</strain>
    </source>
</reference>
<accession>A0A2H3KF31</accession>
<organism evidence="1 2">
    <name type="scientific">Flavobacterium branchiophilum</name>
    <dbReference type="NCBI Taxonomy" id="55197"/>
    <lineage>
        <taxon>Bacteria</taxon>
        <taxon>Pseudomonadati</taxon>
        <taxon>Bacteroidota</taxon>
        <taxon>Flavobacteriia</taxon>
        <taxon>Flavobacteriales</taxon>
        <taxon>Flavobacteriaceae</taxon>
        <taxon>Flavobacterium</taxon>
    </lineage>
</organism>
<proteinExistence type="predicted"/>
<dbReference type="Proteomes" id="UP000220828">
    <property type="component" value="Unassembled WGS sequence"/>
</dbReference>
<evidence type="ECO:0000313" key="2">
    <source>
        <dbReference type="Proteomes" id="UP000220828"/>
    </source>
</evidence>
<protein>
    <submittedName>
        <fullName evidence="1">Plasmid stabilization system</fullName>
    </submittedName>
</protein>
<sequence length="70" mass="8273">MEFALAIESVIQKVLKMPTSYSPRYKNIRIAHPKTFPYNIHFYIDEVNKTVVFTAIVHNKRHPKFAINRV</sequence>
<comment type="caution">
    <text evidence="1">The sequence shown here is derived from an EMBL/GenBank/DDBJ whole genome shotgun (WGS) entry which is preliminary data.</text>
</comment>